<reference evidence="12 13" key="1">
    <citation type="submission" date="2019-04" db="EMBL/GenBank/DDBJ databases">
        <title>Friends and foes A comparative genomics study of 23 Aspergillus species from section Flavi.</title>
        <authorList>
            <consortium name="DOE Joint Genome Institute"/>
            <person name="Kjaerbolling I."/>
            <person name="Vesth T."/>
            <person name="Frisvad J.C."/>
            <person name="Nybo J.L."/>
            <person name="Theobald S."/>
            <person name="Kildgaard S."/>
            <person name="Isbrandt T."/>
            <person name="Kuo A."/>
            <person name="Sato A."/>
            <person name="Lyhne E.K."/>
            <person name="Kogle M.E."/>
            <person name="Wiebenga A."/>
            <person name="Kun R.S."/>
            <person name="Lubbers R.J."/>
            <person name="Makela M.R."/>
            <person name="Barry K."/>
            <person name="Chovatia M."/>
            <person name="Clum A."/>
            <person name="Daum C."/>
            <person name="Haridas S."/>
            <person name="He G."/>
            <person name="LaButti K."/>
            <person name="Lipzen A."/>
            <person name="Mondo S."/>
            <person name="Riley R."/>
            <person name="Salamov A."/>
            <person name="Simmons B.A."/>
            <person name="Magnuson J.K."/>
            <person name="Henrissat B."/>
            <person name="Mortensen U.H."/>
            <person name="Larsen T.O."/>
            <person name="Devries R.P."/>
            <person name="Grigoriev I.V."/>
            <person name="Machida M."/>
            <person name="Baker S.E."/>
            <person name="Andersen M.R."/>
        </authorList>
    </citation>
    <scope>NUCLEOTIDE SEQUENCE [LARGE SCALE GENOMIC DNA]</scope>
    <source>
        <strain evidence="12 13">CBS 151.66</strain>
    </source>
</reference>
<keyword evidence="13" id="KW-1185">Reference proteome</keyword>
<protein>
    <recommendedName>
        <fullName evidence="4">homogentisate 1,2-dioxygenase</fullName>
        <ecNumber evidence="4">1.13.11.5</ecNumber>
    </recommendedName>
</protein>
<organism evidence="12 13">
    <name type="scientific">Aspergillus leporis</name>
    <dbReference type="NCBI Taxonomy" id="41062"/>
    <lineage>
        <taxon>Eukaryota</taxon>
        <taxon>Fungi</taxon>
        <taxon>Dikarya</taxon>
        <taxon>Ascomycota</taxon>
        <taxon>Pezizomycotina</taxon>
        <taxon>Eurotiomycetes</taxon>
        <taxon>Eurotiomycetidae</taxon>
        <taxon>Eurotiales</taxon>
        <taxon>Aspergillaceae</taxon>
        <taxon>Aspergillus</taxon>
        <taxon>Aspergillus subgen. Circumdati</taxon>
    </lineage>
</organism>
<evidence type="ECO:0000256" key="8">
    <source>
        <dbReference type="ARBA" id="ARBA00023004"/>
    </source>
</evidence>
<evidence type="ECO:0000256" key="4">
    <source>
        <dbReference type="ARBA" id="ARBA00013127"/>
    </source>
</evidence>
<dbReference type="GO" id="GO:0004411">
    <property type="term" value="F:homogentisate 1,2-dioxygenase activity"/>
    <property type="evidence" value="ECO:0007669"/>
    <property type="project" value="UniProtKB-EC"/>
</dbReference>
<proteinExistence type="inferred from homology"/>
<feature type="active site" description="Proton acceptor" evidence="9">
    <location>
        <position position="323"/>
    </location>
</feature>
<dbReference type="Pfam" id="PF04209">
    <property type="entry name" value="HgmA_C"/>
    <property type="match status" value="1"/>
</dbReference>
<dbReference type="SUPFAM" id="SSF51182">
    <property type="entry name" value="RmlC-like cupins"/>
    <property type="match status" value="1"/>
</dbReference>
<comment type="similarity">
    <text evidence="3">Belongs to the homogentisate dioxygenase family.</text>
</comment>
<evidence type="ECO:0000256" key="6">
    <source>
        <dbReference type="ARBA" id="ARBA00022964"/>
    </source>
</evidence>
<evidence type="ECO:0000256" key="5">
    <source>
        <dbReference type="ARBA" id="ARBA00022723"/>
    </source>
</evidence>
<name>A0A5N5X316_9EURO</name>
<dbReference type="Proteomes" id="UP000326565">
    <property type="component" value="Unassembled WGS sequence"/>
</dbReference>
<accession>A0A5N5X316</accession>
<evidence type="ECO:0000256" key="1">
    <source>
        <dbReference type="ARBA" id="ARBA00001962"/>
    </source>
</evidence>
<dbReference type="Gene3D" id="2.60.120.10">
    <property type="entry name" value="Jelly Rolls"/>
    <property type="match status" value="1"/>
</dbReference>
<evidence type="ECO:0000256" key="2">
    <source>
        <dbReference type="ARBA" id="ARBA00004704"/>
    </source>
</evidence>
<dbReference type="InterPro" id="IPR005708">
    <property type="entry name" value="Homogentis_dOase"/>
</dbReference>
<dbReference type="GO" id="GO:0006559">
    <property type="term" value="P:L-phenylalanine catabolic process"/>
    <property type="evidence" value="ECO:0007669"/>
    <property type="project" value="UniProtKB-UniPathway"/>
</dbReference>
<feature type="domain" description="Homogentisate 1,2-dioxygenase N-terminal" evidence="11">
    <location>
        <begin position="260"/>
        <end position="310"/>
    </location>
</feature>
<dbReference type="GO" id="GO:0005737">
    <property type="term" value="C:cytoplasm"/>
    <property type="evidence" value="ECO:0007669"/>
    <property type="project" value="TreeGrafter"/>
</dbReference>
<evidence type="ECO:0000256" key="7">
    <source>
        <dbReference type="ARBA" id="ARBA00023002"/>
    </source>
</evidence>
<dbReference type="InterPro" id="IPR046452">
    <property type="entry name" value="HgmA_N"/>
</dbReference>
<dbReference type="EMBL" id="ML732210">
    <property type="protein sequence ID" value="KAB8074397.1"/>
    <property type="molecule type" value="Genomic_DNA"/>
</dbReference>
<dbReference type="InterPro" id="IPR046451">
    <property type="entry name" value="HgmA_C"/>
</dbReference>
<dbReference type="EC" id="1.13.11.5" evidence="4"/>
<dbReference type="GO" id="GO:0046872">
    <property type="term" value="F:metal ion binding"/>
    <property type="evidence" value="ECO:0007669"/>
    <property type="project" value="UniProtKB-KW"/>
</dbReference>
<dbReference type="PANTHER" id="PTHR11056">
    <property type="entry name" value="HOMOGENTISATE 1,2-DIOXYGENASE"/>
    <property type="match status" value="1"/>
</dbReference>
<sequence length="432" mass="48334">MPIPIVTKFAVPEKYKYLNGLGNFHSSEAFPGADTQVNNDPQKPSYGLHTEKISGSGFVAPRHLQLHSYVYRTHTSFDCEPSKEYNWDQEYASPTRPNFISPNPFNWVTIKLEPGDWTQQRQLGTNGDPQRKSGASLWLFNVNKDMEARTAFTSLDGEAFIVPQSGALDIQTEFGKLLVRQNEFAVIPRGVKYRVGLPDTKRATARGYVIELHDGHFRLPELGIIGSTGLANQRDFQIPTACYDGKLEPEKTTDTTGGNAPVAVPNSDAFNGDWTIISRHCSELWSYSQPATPFDVAAWHGTLYPYKYDLAKFSHLENAVYDHHDPSLFTVMTAPAFGKQPGTAVVDFPLNKALDFVPFGAWMRASMAAHGTEEDLFTKWREVDATKPRKSGTKDFSILLVETDMPWYLASWAVEQSDSQNSSKSEMAFKAE</sequence>
<dbReference type="OrthoDB" id="1689029at2759"/>
<evidence type="ECO:0000313" key="13">
    <source>
        <dbReference type="Proteomes" id="UP000326565"/>
    </source>
</evidence>
<comment type="cofactor">
    <cofactor evidence="1">
        <name>Fe cation</name>
        <dbReference type="ChEBI" id="CHEBI:24875"/>
    </cofactor>
</comment>
<keyword evidence="6 12" id="KW-0223">Dioxygenase</keyword>
<dbReference type="AlphaFoldDB" id="A0A5N5X316"/>
<dbReference type="UniPathway" id="UPA00139">
    <property type="reaction ID" value="UER00339"/>
</dbReference>
<evidence type="ECO:0000313" key="12">
    <source>
        <dbReference type="EMBL" id="KAB8074397.1"/>
    </source>
</evidence>
<keyword evidence="8" id="KW-0408">Iron</keyword>
<gene>
    <name evidence="12" type="ORF">BDV29DRAFT_156644</name>
</gene>
<evidence type="ECO:0000256" key="9">
    <source>
        <dbReference type="PIRSR" id="PIRSR605708-1"/>
    </source>
</evidence>
<evidence type="ECO:0000259" key="11">
    <source>
        <dbReference type="Pfam" id="PF20510"/>
    </source>
</evidence>
<dbReference type="InterPro" id="IPR011051">
    <property type="entry name" value="RmlC_Cupin_sf"/>
</dbReference>
<dbReference type="Pfam" id="PF20510">
    <property type="entry name" value="HgmA_N"/>
    <property type="match status" value="2"/>
</dbReference>
<evidence type="ECO:0000259" key="10">
    <source>
        <dbReference type="Pfam" id="PF04209"/>
    </source>
</evidence>
<dbReference type="PANTHER" id="PTHR11056:SF0">
    <property type="entry name" value="HOMOGENTISATE 1,2-DIOXYGENASE"/>
    <property type="match status" value="1"/>
</dbReference>
<feature type="domain" description="Homogentisate 1,2-dioxygenase N-terminal" evidence="11">
    <location>
        <begin position="16"/>
        <end position="248"/>
    </location>
</feature>
<dbReference type="InterPro" id="IPR014710">
    <property type="entry name" value="RmlC-like_jellyroll"/>
</dbReference>
<feature type="domain" description="Homogentisate 1,2-dioxygenase C-terminal" evidence="10">
    <location>
        <begin position="312"/>
        <end position="348"/>
    </location>
</feature>
<evidence type="ECO:0000256" key="3">
    <source>
        <dbReference type="ARBA" id="ARBA00007757"/>
    </source>
</evidence>
<comment type="pathway">
    <text evidence="2">Amino-acid degradation; L-phenylalanine degradation; acetoacetate and fumarate from L-phenylalanine: step 4/6.</text>
</comment>
<keyword evidence="5" id="KW-0479">Metal-binding</keyword>
<keyword evidence="7" id="KW-0560">Oxidoreductase</keyword>
<dbReference type="GO" id="GO:0006570">
    <property type="term" value="P:tyrosine metabolic process"/>
    <property type="evidence" value="ECO:0007669"/>
    <property type="project" value="InterPro"/>
</dbReference>